<gene>
    <name evidence="2" type="primary">copZ</name>
    <name evidence="2" type="ORF">YM304_31880</name>
</gene>
<dbReference type="InterPro" id="IPR006121">
    <property type="entry name" value="HMA_dom"/>
</dbReference>
<dbReference type="GO" id="GO:0046872">
    <property type="term" value="F:metal ion binding"/>
    <property type="evidence" value="ECO:0007669"/>
    <property type="project" value="InterPro"/>
</dbReference>
<proteinExistence type="predicted"/>
<organism evidence="2 3">
    <name type="scientific">Ilumatobacter coccineus (strain NBRC 103263 / KCTC 29153 / YM16-304)</name>
    <dbReference type="NCBI Taxonomy" id="1313172"/>
    <lineage>
        <taxon>Bacteria</taxon>
        <taxon>Bacillati</taxon>
        <taxon>Actinomycetota</taxon>
        <taxon>Acidimicrobiia</taxon>
        <taxon>Acidimicrobiales</taxon>
        <taxon>Ilumatobacteraceae</taxon>
        <taxon>Ilumatobacter</taxon>
    </lineage>
</organism>
<evidence type="ECO:0000259" key="1">
    <source>
        <dbReference type="PROSITE" id="PS50846"/>
    </source>
</evidence>
<name>A0A6C7EBX5_ILUCY</name>
<evidence type="ECO:0000313" key="2">
    <source>
        <dbReference type="EMBL" id="BAN03502.1"/>
    </source>
</evidence>
<dbReference type="PROSITE" id="PS50846">
    <property type="entry name" value="HMA_2"/>
    <property type="match status" value="1"/>
</dbReference>
<dbReference type="Pfam" id="PF00403">
    <property type="entry name" value="HMA"/>
    <property type="match status" value="1"/>
</dbReference>
<accession>A0A6C7EBX5</accession>
<dbReference type="Gene3D" id="3.30.70.100">
    <property type="match status" value="1"/>
</dbReference>
<dbReference type="SUPFAM" id="SSF55008">
    <property type="entry name" value="HMA, heavy metal-associated domain"/>
    <property type="match status" value="1"/>
</dbReference>
<dbReference type="EMBL" id="AP012057">
    <property type="protein sequence ID" value="BAN03502.1"/>
    <property type="molecule type" value="Genomic_DNA"/>
</dbReference>
<feature type="domain" description="HMA" evidence="1">
    <location>
        <begin position="6"/>
        <end position="68"/>
    </location>
</feature>
<keyword evidence="3" id="KW-1185">Reference proteome</keyword>
<dbReference type="KEGG" id="aym:YM304_31880"/>
<dbReference type="AlphaFoldDB" id="A0A6C7EBX5"/>
<protein>
    <submittedName>
        <fullName evidence="2">Copper chaperone CopZ</fullName>
    </submittedName>
</protein>
<sequence>MTESTSTRTYSVPEISCGHCKQTIESAVQGLGGVSSVEVDIDAKTVAVTGGDSEAIVTAIEDVGFDVAR</sequence>
<dbReference type="RefSeq" id="WP_015442749.1">
    <property type="nucleotide sequence ID" value="NC_020520.1"/>
</dbReference>
<reference evidence="2 3" key="1">
    <citation type="journal article" date="2013" name="Int. J. Syst. Evol. Microbiol.">
        <title>Ilumatobacter nonamiense sp. nov. and Ilumatobacter coccineum sp. nov., isolated from seashore sand.</title>
        <authorList>
            <person name="Matsumoto A."/>
            <person name="Kasai H."/>
            <person name="Matsuo Y."/>
            <person name="Shizuri Y."/>
            <person name="Ichikawa N."/>
            <person name="Fujita N."/>
            <person name="Omura S."/>
            <person name="Takahashi Y."/>
        </authorList>
    </citation>
    <scope>NUCLEOTIDE SEQUENCE [LARGE SCALE GENOMIC DNA]</scope>
    <source>
        <strain evidence="3">NBRC 103263 / KCTC 29153 / YM16-304</strain>
    </source>
</reference>
<dbReference type="OrthoDB" id="9808049at2"/>
<evidence type="ECO:0000313" key="3">
    <source>
        <dbReference type="Proteomes" id="UP000011863"/>
    </source>
</evidence>
<dbReference type="InterPro" id="IPR036163">
    <property type="entry name" value="HMA_dom_sf"/>
</dbReference>
<dbReference type="CDD" id="cd00371">
    <property type="entry name" value="HMA"/>
    <property type="match status" value="1"/>
</dbReference>
<dbReference type="Proteomes" id="UP000011863">
    <property type="component" value="Chromosome"/>
</dbReference>